<dbReference type="GO" id="GO:0004830">
    <property type="term" value="F:tryptophan-tRNA ligase activity"/>
    <property type="evidence" value="ECO:0007669"/>
    <property type="project" value="UniProtKB-EC"/>
</dbReference>
<dbReference type="CDD" id="cd00806">
    <property type="entry name" value="TrpRS_core"/>
    <property type="match status" value="1"/>
</dbReference>
<dbReference type="EC" id="6.1.1.2" evidence="3"/>
<sequence>MSSSNNSGASLTPLSRSGSIKRTPSDLSKELAQRDLPEPEFLRSREHTEQAQRKLDAVGGRLADLQQDDEPEAIVMSHRRRHSEMAQDAMAEALATLEFGMPESVARATARADGAATPRPPPQTEGHVSPSTPSTEEPPAVATASGSAQGVEQVVTPWDVQGAVVEGVQIWPELTIPSASHRDVVQMAIDYNHLIDQFGTKRIDNELLERFERLTGRKPHLLLRRETFFSHRELNLILDRYEQKKPFYLYTGRGPSSDSMHLGHMIPFIFTQWLQDVFDCPLVIQLTDDEKFLFKPSLKLEQCNTFAFQNAKDIIACGFKPEKTFIFSDLDFVGGAFYRNVVKISRLITARQSQQTFGFKLEDNIGKWHFVAIQAAPSFSNSFPQIFGDKTDIPCLIPCAIDQDPYFRLTRECAQRLKYKKPALIHAKFIPSLLGAQSKMSASAADSSIYMTDTAKEIKNKINKNAFSGGQTSVEEHREKGGDPDVDVSYQYLTFFLDDDAEVAQIAEDYRSGKLLTGELKQKTISLLQDFVKAFQERRAKVSDDVVRQFMDASRPIDPSLRYGPGCTGEKPKAPAAAPLEAPAQKHLKRDRRARAAATAALRRPPCFELQRTYRIATPNASMCASLRDGRRMVLVPIASHALYAASFRSWKRSSLRSRLVSNTNALPDVGSAEVNGDASARGGQCAPSPAPLSSPSYIYLVTLLSALAASSAAAQTIGGIDTRWLVGFPTSDAPAGTTTIFDNSTALYDETGLQLERRALVEKASLTCPTGFSLNADKSACVCRPGKVLSPDGNLCVARCVTGWYDFGNGSCATCPEPFFACTDAVTPTRCSAGTFYLPTSCVSDCPAGKWGDDAPGKNICRHCADEDAQTCTDGGPDSATSCKSKYLFRGKCIDAVDIPDGYYADPDTKTGEKCDANVKTCICSGKGCATSCGKTNNGDQYLLRPDGTCSMECPGGTYGNKIGGVCVPCDSSALTCTPEGATSCAKDAAGNQLYLTPTKKCVLPWTCPTGYYPDGYTNTCKPCRDGITSCVGSGPSDAISCGKRTDDVPLFFVPGDASSKGPQRLHFEDAVTEDNTCTPCDAGELSCTKNGDGSAVTCKAGFVLSEGKDCISAEECAASGPFFADILTGVCSSCDPGELACTGNGVGLATECGTDVDGKQLYLYNGNCVSFESCPAATYADTKKKQCLACDVGATSCKGPDQATACGFAGGQRLYLDANGKCVEKSSCKVGTWANPATQICESCARLDPDASSCTSPTAFTCATKYFYKAACVDRCPSRFYANSNTHVCSPCADPNAATCDAGGTLSCESGYLSNRQCLPTCPSGTYADNRTCKSCSTLFGAGTATCTAKKALSCARGYSLKDGECVSDAKCWGLKGFFPDHGLCIPCALKFAYAATCTHDRALSCLGGRWLDKNGKCAPNCVWEAYLVKEKGKRDWWRRAEYLDDSGFASKCRVCPEEGAKTCDRYTGKTLTCISKGACRKC</sequence>
<dbReference type="InterPro" id="IPR002305">
    <property type="entry name" value="aa-tRNA-synth_Ic"/>
</dbReference>
<accession>A0A9P6W6E1</accession>
<keyword evidence="10" id="KW-0030">Aminoacyl-tRNA synthetase</keyword>
<evidence type="ECO:0000256" key="3">
    <source>
        <dbReference type="ARBA" id="ARBA00013161"/>
    </source>
</evidence>
<keyword evidence="9" id="KW-0648">Protein biosynthesis</keyword>
<evidence type="ECO:0000256" key="5">
    <source>
        <dbReference type="ARBA" id="ARBA00022490"/>
    </source>
</evidence>
<feature type="compositionally biased region" description="Low complexity" evidence="12">
    <location>
        <begin position="106"/>
        <end position="117"/>
    </location>
</feature>
<dbReference type="Gene3D" id="1.10.240.10">
    <property type="entry name" value="Tyrosyl-Transfer RNA Synthetase"/>
    <property type="match status" value="1"/>
</dbReference>
<dbReference type="PANTHER" id="PTHR10055:SF1">
    <property type="entry name" value="TRYPTOPHAN--TRNA LIGASE, CYTOPLASMIC"/>
    <property type="match status" value="1"/>
</dbReference>
<dbReference type="InterPro" id="IPR006212">
    <property type="entry name" value="Furin_repeat"/>
</dbReference>
<keyword evidence="6" id="KW-0436">Ligase</keyword>
<dbReference type="Gene3D" id="2.10.220.10">
    <property type="entry name" value="Hormone Receptor, Insulin-like Growth Factor Receptor 1, Chain A, domain 2"/>
    <property type="match status" value="5"/>
</dbReference>
<dbReference type="NCBIfam" id="TIGR00233">
    <property type="entry name" value="trpS"/>
    <property type="match status" value="1"/>
</dbReference>
<keyword evidence="7" id="KW-0547">Nucleotide-binding</keyword>
<keyword evidence="5" id="KW-0963">Cytoplasm</keyword>
<dbReference type="SMART" id="SM01411">
    <property type="entry name" value="Ephrin_rec_like"/>
    <property type="match status" value="5"/>
</dbReference>
<dbReference type="PANTHER" id="PTHR10055">
    <property type="entry name" value="TRYPTOPHANYL-TRNA SYNTHETASE"/>
    <property type="match status" value="1"/>
</dbReference>
<dbReference type="PRINTS" id="PR01039">
    <property type="entry name" value="TRNASYNTHTRP"/>
</dbReference>
<feature type="compositionally biased region" description="Basic and acidic residues" evidence="12">
    <location>
        <begin position="23"/>
        <end position="56"/>
    </location>
</feature>
<dbReference type="FunFam" id="3.40.50.620:FF:000033">
    <property type="entry name" value="tryptophan--tRNA ligase, cytoplasmic"/>
    <property type="match status" value="1"/>
</dbReference>
<protein>
    <recommendedName>
        <fullName evidence="4">Tryptophan--tRNA ligase, cytoplasmic</fullName>
        <ecNumber evidence="3">6.1.1.2</ecNumber>
    </recommendedName>
    <alternativeName>
        <fullName evidence="11">Tryptophanyl-tRNA synthetase</fullName>
    </alternativeName>
</protein>
<evidence type="ECO:0000256" key="4">
    <source>
        <dbReference type="ARBA" id="ARBA00013782"/>
    </source>
</evidence>
<dbReference type="InterPro" id="IPR002306">
    <property type="entry name" value="Trp-tRNA-ligase"/>
</dbReference>
<evidence type="ECO:0000256" key="8">
    <source>
        <dbReference type="ARBA" id="ARBA00022840"/>
    </source>
</evidence>
<reference evidence="13 14" key="1">
    <citation type="submission" date="2020-11" db="EMBL/GenBank/DDBJ databases">
        <title>Kefir isolates.</title>
        <authorList>
            <person name="Marcisauskas S."/>
            <person name="Kim Y."/>
            <person name="Blasche S."/>
        </authorList>
    </citation>
    <scope>NUCLEOTIDE SEQUENCE [LARGE SCALE GENOMIC DNA]</scope>
    <source>
        <strain evidence="13 14">KR</strain>
    </source>
</reference>
<evidence type="ECO:0000256" key="7">
    <source>
        <dbReference type="ARBA" id="ARBA00022741"/>
    </source>
</evidence>
<organism evidence="13 14">
    <name type="scientific">Rhodotorula mucilaginosa</name>
    <name type="common">Yeast</name>
    <name type="synonym">Rhodotorula rubra</name>
    <dbReference type="NCBI Taxonomy" id="5537"/>
    <lineage>
        <taxon>Eukaryota</taxon>
        <taxon>Fungi</taxon>
        <taxon>Dikarya</taxon>
        <taxon>Basidiomycota</taxon>
        <taxon>Pucciniomycotina</taxon>
        <taxon>Microbotryomycetes</taxon>
        <taxon>Sporidiobolales</taxon>
        <taxon>Sporidiobolaceae</taxon>
        <taxon>Rhodotorula</taxon>
    </lineage>
</organism>
<dbReference type="SMART" id="SM00261">
    <property type="entry name" value="FU"/>
    <property type="match status" value="9"/>
</dbReference>
<feature type="compositionally biased region" description="Low complexity" evidence="12">
    <location>
        <begin position="129"/>
        <end position="139"/>
    </location>
</feature>
<evidence type="ECO:0000256" key="12">
    <source>
        <dbReference type="SAM" id="MobiDB-lite"/>
    </source>
</evidence>
<dbReference type="GO" id="GO:0005737">
    <property type="term" value="C:cytoplasm"/>
    <property type="evidence" value="ECO:0007669"/>
    <property type="project" value="UniProtKB-SubCell"/>
</dbReference>
<evidence type="ECO:0000256" key="10">
    <source>
        <dbReference type="ARBA" id="ARBA00023146"/>
    </source>
</evidence>
<evidence type="ECO:0000256" key="11">
    <source>
        <dbReference type="ARBA" id="ARBA00030268"/>
    </source>
</evidence>
<evidence type="ECO:0000256" key="2">
    <source>
        <dbReference type="ARBA" id="ARBA00005594"/>
    </source>
</evidence>
<dbReference type="InterPro" id="IPR001412">
    <property type="entry name" value="aa-tRNA-synth_I_CS"/>
</dbReference>
<dbReference type="EMBL" id="PUHQ01000018">
    <property type="protein sequence ID" value="KAG0663727.1"/>
    <property type="molecule type" value="Genomic_DNA"/>
</dbReference>
<dbReference type="FunFam" id="1.10.240.10:FF:000003">
    <property type="entry name" value="Tryptophan--tRNA ligase, cytoplasmic"/>
    <property type="match status" value="1"/>
</dbReference>
<evidence type="ECO:0000256" key="1">
    <source>
        <dbReference type="ARBA" id="ARBA00004496"/>
    </source>
</evidence>
<dbReference type="PROSITE" id="PS00178">
    <property type="entry name" value="AA_TRNA_LIGASE_I"/>
    <property type="match status" value="1"/>
</dbReference>
<evidence type="ECO:0000256" key="6">
    <source>
        <dbReference type="ARBA" id="ARBA00022598"/>
    </source>
</evidence>
<dbReference type="Proteomes" id="UP000777482">
    <property type="component" value="Unassembled WGS sequence"/>
</dbReference>
<name>A0A9P6W6E1_RHOMI</name>
<proteinExistence type="inferred from homology"/>
<dbReference type="GO" id="GO:0006436">
    <property type="term" value="P:tryptophanyl-tRNA aminoacylation"/>
    <property type="evidence" value="ECO:0007669"/>
    <property type="project" value="InterPro"/>
</dbReference>
<keyword evidence="14" id="KW-1185">Reference proteome</keyword>
<comment type="caution">
    <text evidence="13">The sequence shown here is derived from an EMBL/GenBank/DDBJ whole genome shotgun (WGS) entry which is preliminary data.</text>
</comment>
<keyword evidence="8" id="KW-0067">ATP-binding</keyword>
<feature type="region of interest" description="Disordered" evidence="12">
    <location>
        <begin position="106"/>
        <end position="149"/>
    </location>
</feature>
<dbReference type="SUPFAM" id="SSF52374">
    <property type="entry name" value="Nucleotidylyl transferase"/>
    <property type="match status" value="1"/>
</dbReference>
<dbReference type="Pfam" id="PF00579">
    <property type="entry name" value="tRNA-synt_1b"/>
    <property type="match status" value="2"/>
</dbReference>
<comment type="subcellular location">
    <subcellularLocation>
        <location evidence="1">Cytoplasm</location>
    </subcellularLocation>
</comment>
<dbReference type="GO" id="GO:0005524">
    <property type="term" value="F:ATP binding"/>
    <property type="evidence" value="ECO:0007669"/>
    <property type="project" value="UniProtKB-KW"/>
</dbReference>
<dbReference type="Gene3D" id="3.40.50.620">
    <property type="entry name" value="HUPs"/>
    <property type="match status" value="1"/>
</dbReference>
<dbReference type="OrthoDB" id="10261385at2759"/>
<gene>
    <name evidence="13" type="ORF">C6P46_002296</name>
</gene>
<dbReference type="InterPro" id="IPR009030">
    <property type="entry name" value="Growth_fac_rcpt_cys_sf"/>
</dbReference>
<feature type="compositionally biased region" description="Polar residues" evidence="12">
    <location>
        <begin position="1"/>
        <end position="22"/>
    </location>
</feature>
<feature type="region of interest" description="Disordered" evidence="12">
    <location>
        <begin position="1"/>
        <end position="70"/>
    </location>
</feature>
<evidence type="ECO:0000256" key="9">
    <source>
        <dbReference type="ARBA" id="ARBA00022917"/>
    </source>
</evidence>
<dbReference type="SUPFAM" id="SSF57184">
    <property type="entry name" value="Growth factor receptor domain"/>
    <property type="match status" value="5"/>
</dbReference>
<evidence type="ECO:0000313" key="13">
    <source>
        <dbReference type="EMBL" id="KAG0663727.1"/>
    </source>
</evidence>
<comment type="similarity">
    <text evidence="2">Belongs to the class-I aminoacyl-tRNA synthetase family.</text>
</comment>
<evidence type="ECO:0000313" key="14">
    <source>
        <dbReference type="Proteomes" id="UP000777482"/>
    </source>
</evidence>
<dbReference type="InterPro" id="IPR014729">
    <property type="entry name" value="Rossmann-like_a/b/a_fold"/>
</dbReference>